<feature type="signal peptide" evidence="1">
    <location>
        <begin position="1"/>
        <end position="19"/>
    </location>
</feature>
<dbReference type="RefSeq" id="WP_093141464.1">
    <property type="nucleotide sequence ID" value="NZ_BMWO01000001.1"/>
</dbReference>
<dbReference type="Gene3D" id="3.90.930.1">
    <property type="match status" value="1"/>
</dbReference>
<protein>
    <recommendedName>
        <fullName evidence="4">MORN repeat variant</fullName>
    </recommendedName>
</protein>
<organism evidence="2 3">
    <name type="scientific">Ulvibacter litoralis</name>
    <dbReference type="NCBI Taxonomy" id="227084"/>
    <lineage>
        <taxon>Bacteria</taxon>
        <taxon>Pseudomonadati</taxon>
        <taxon>Bacteroidota</taxon>
        <taxon>Flavobacteriia</taxon>
        <taxon>Flavobacteriales</taxon>
        <taxon>Flavobacteriaceae</taxon>
        <taxon>Ulvibacter</taxon>
    </lineage>
</organism>
<name>A0A1G7DMP5_9FLAO</name>
<dbReference type="EMBL" id="FNBA01000001">
    <property type="protein sequence ID" value="SDE52769.1"/>
    <property type="molecule type" value="Genomic_DNA"/>
</dbReference>
<dbReference type="Proteomes" id="UP000199321">
    <property type="component" value="Unassembled WGS sequence"/>
</dbReference>
<evidence type="ECO:0008006" key="4">
    <source>
        <dbReference type="Google" id="ProtNLM"/>
    </source>
</evidence>
<sequence>MKNLIVLLVACFFVNVAVAQTGKKDIYKLKGDVIEAVLYHENGAVAQTGFYTLDNKLEGEWISYDSNGKKSAVAQYDNGKKVGTWTFYQGTTQKEVVYNDSKIAKVKTWEITDTRIVSNNP</sequence>
<proteinExistence type="predicted"/>
<gene>
    <name evidence="2" type="ORF">SAMN05421855_1011071</name>
</gene>
<keyword evidence="1" id="KW-0732">Signal</keyword>
<reference evidence="2 3" key="1">
    <citation type="submission" date="2016-10" db="EMBL/GenBank/DDBJ databases">
        <authorList>
            <person name="de Groot N.N."/>
        </authorList>
    </citation>
    <scope>NUCLEOTIDE SEQUENCE [LARGE SCALE GENOMIC DNA]</scope>
    <source>
        <strain evidence="2 3">DSM 16195</strain>
    </source>
</reference>
<accession>A0A1G7DMP5</accession>
<dbReference type="AlphaFoldDB" id="A0A1G7DMP5"/>
<keyword evidence="3" id="KW-1185">Reference proteome</keyword>
<evidence type="ECO:0000256" key="1">
    <source>
        <dbReference type="SAM" id="SignalP"/>
    </source>
</evidence>
<dbReference type="SUPFAM" id="SSF82185">
    <property type="entry name" value="Histone H3 K4-specific methyltransferase SET7/9 N-terminal domain"/>
    <property type="match status" value="1"/>
</dbReference>
<evidence type="ECO:0000313" key="2">
    <source>
        <dbReference type="EMBL" id="SDE52769.1"/>
    </source>
</evidence>
<dbReference type="STRING" id="227084.SAMN05421855_1011071"/>
<feature type="chain" id="PRO_5011466367" description="MORN repeat variant" evidence="1">
    <location>
        <begin position="20"/>
        <end position="121"/>
    </location>
</feature>
<dbReference type="OrthoDB" id="1467310at2"/>
<evidence type="ECO:0000313" key="3">
    <source>
        <dbReference type="Proteomes" id="UP000199321"/>
    </source>
</evidence>